<keyword evidence="2" id="KW-1185">Reference proteome</keyword>
<name>M1WDI9_CLAP2</name>
<organism evidence="1 2">
    <name type="scientific">Claviceps purpurea (strain 20.1)</name>
    <name type="common">Ergot fungus</name>
    <name type="synonym">Sphacelia segetum</name>
    <dbReference type="NCBI Taxonomy" id="1111077"/>
    <lineage>
        <taxon>Eukaryota</taxon>
        <taxon>Fungi</taxon>
        <taxon>Dikarya</taxon>
        <taxon>Ascomycota</taxon>
        <taxon>Pezizomycotina</taxon>
        <taxon>Sordariomycetes</taxon>
        <taxon>Hypocreomycetidae</taxon>
        <taxon>Hypocreales</taxon>
        <taxon>Clavicipitaceae</taxon>
        <taxon>Claviceps</taxon>
    </lineage>
</organism>
<reference evidence="1 2" key="1">
    <citation type="journal article" date="2013" name="PLoS Genet.">
        <title>Plant-symbiotic fungi as chemical engineers: Multi-genome analysis of the Clavicipitaceae reveals dynamics of alkaloid loci.</title>
        <authorList>
            <person name="Schardl C.L."/>
            <person name="Young C.A."/>
            <person name="Hesse U."/>
            <person name="Amyotte S.G."/>
            <person name="Andreeva K."/>
            <person name="Calie P.J."/>
            <person name="Fleetwood D.J."/>
            <person name="Haws D.C."/>
            <person name="Moore N."/>
            <person name="Oeser B."/>
            <person name="Panaccione D.G."/>
            <person name="Schweri K.K."/>
            <person name="Voisey C.R."/>
            <person name="Farman M.L."/>
            <person name="Jaromczyk J.W."/>
            <person name="Roe B.A."/>
            <person name="O'Sullivan D.M."/>
            <person name="Scott B."/>
            <person name="Tudzynski P."/>
            <person name="An Z."/>
            <person name="Arnaoudova E.G."/>
            <person name="Bullock C.T."/>
            <person name="Charlton N.D."/>
            <person name="Chen L."/>
            <person name="Cox M."/>
            <person name="Dinkins R.D."/>
            <person name="Florea S."/>
            <person name="Glenn A.E."/>
            <person name="Gordon A."/>
            <person name="Gueldener U."/>
            <person name="Harris D.R."/>
            <person name="Hollin W."/>
            <person name="Jaromczyk J."/>
            <person name="Johnson R.D."/>
            <person name="Khan A.K."/>
            <person name="Leistner E."/>
            <person name="Leuchtmann A."/>
            <person name="Li C."/>
            <person name="Liu J."/>
            <person name="Liu J."/>
            <person name="Liu M."/>
            <person name="Mace W."/>
            <person name="Machado C."/>
            <person name="Nagabhyru P."/>
            <person name="Pan J."/>
            <person name="Schmid J."/>
            <person name="Sugawara K."/>
            <person name="Steiner U."/>
            <person name="Takach J.E."/>
            <person name="Tanaka E."/>
            <person name="Webb J.S."/>
            <person name="Wilson E.V."/>
            <person name="Wiseman J.L."/>
            <person name="Yoshida R."/>
            <person name="Zeng Z."/>
        </authorList>
    </citation>
    <scope>NUCLEOTIDE SEQUENCE [LARGE SCALE GENOMIC DNA]</scope>
    <source>
        <strain evidence="1 2">20.1</strain>
    </source>
</reference>
<evidence type="ECO:0000313" key="2">
    <source>
        <dbReference type="Proteomes" id="UP000016801"/>
    </source>
</evidence>
<accession>M1WDI9</accession>
<dbReference type="EMBL" id="CAGA01000126">
    <property type="protein sequence ID" value="CCE34830.1"/>
    <property type="molecule type" value="Genomic_DNA"/>
</dbReference>
<proteinExistence type="predicted"/>
<protein>
    <submittedName>
        <fullName evidence="1">Uncharacterized protein</fullName>
    </submittedName>
</protein>
<evidence type="ECO:0000313" key="1">
    <source>
        <dbReference type="EMBL" id="CCE34830.1"/>
    </source>
</evidence>
<dbReference type="OrthoDB" id="10325117at2759"/>
<dbReference type="VEuPathDB" id="FungiDB:CPUR_08769"/>
<gene>
    <name evidence="1" type="ORF">CPUR_08769</name>
</gene>
<dbReference type="Proteomes" id="UP000016801">
    <property type="component" value="Unassembled WGS sequence"/>
</dbReference>
<sequence>MELSKLPKVEENELFPKLPFKLSNVMHWDTWFEALKMVCEGQSCWEKVNPDIPSSMDNDYFLSPRIITEIECYETFMREVSMIDISPKSKDSLEYYLSIRNQRTKVVQVRQSKMAAVRTWIVSSIEPSVYLMAKENITDELNAMKYPPQTPDPLMEIEADRISLRRLVTHLQRKFGTDNVNLKDQI</sequence>
<dbReference type="HOGENOM" id="CLU_1510444_0_0_1"/>
<comment type="caution">
    <text evidence="1">The sequence shown here is derived from an EMBL/GenBank/DDBJ whole genome shotgun (WGS) entry which is preliminary data.</text>
</comment>
<dbReference type="AlphaFoldDB" id="M1WDI9"/>